<evidence type="ECO:0000256" key="6">
    <source>
        <dbReference type="ARBA" id="ARBA00023049"/>
    </source>
</evidence>
<evidence type="ECO:0000256" key="5">
    <source>
        <dbReference type="ARBA" id="ARBA00022833"/>
    </source>
</evidence>
<dbReference type="GO" id="GO:0007155">
    <property type="term" value="P:cell adhesion"/>
    <property type="evidence" value="ECO:0007669"/>
    <property type="project" value="InterPro"/>
</dbReference>
<feature type="signal peptide" evidence="8">
    <location>
        <begin position="1"/>
        <end position="20"/>
    </location>
</feature>
<dbReference type="OrthoDB" id="48352at2759"/>
<dbReference type="Gene3D" id="3.90.132.10">
    <property type="entry name" value="Leishmanolysin , domain 2"/>
    <property type="match status" value="1"/>
</dbReference>
<keyword evidence="10" id="KW-1185">Reference proteome</keyword>
<evidence type="ECO:0000256" key="8">
    <source>
        <dbReference type="SAM" id="SignalP"/>
    </source>
</evidence>
<keyword evidence="4" id="KW-0378">Hydrolase</keyword>
<comment type="similarity">
    <text evidence="1">Belongs to the peptidase M8 family.</text>
</comment>
<dbReference type="EMBL" id="CAICTM010000390">
    <property type="protein sequence ID" value="CAB9509473.1"/>
    <property type="molecule type" value="Genomic_DNA"/>
</dbReference>
<keyword evidence="8" id="KW-0732">Signal</keyword>
<reference evidence="9" key="1">
    <citation type="submission" date="2020-06" db="EMBL/GenBank/DDBJ databases">
        <authorList>
            <consortium name="Plant Systems Biology data submission"/>
        </authorList>
    </citation>
    <scope>NUCLEOTIDE SEQUENCE</scope>
    <source>
        <strain evidence="9">D6</strain>
    </source>
</reference>
<accession>A0A9N8HGC3</accession>
<protein>
    <submittedName>
        <fullName evidence="9">Zinc metalloendopeptidase</fullName>
    </submittedName>
</protein>
<evidence type="ECO:0000313" key="9">
    <source>
        <dbReference type="EMBL" id="CAB9509473.1"/>
    </source>
</evidence>
<comment type="caution">
    <text evidence="9">The sequence shown here is derived from an EMBL/GenBank/DDBJ whole genome shotgun (WGS) entry which is preliminary data.</text>
</comment>
<dbReference type="GO" id="GO:0046872">
    <property type="term" value="F:metal ion binding"/>
    <property type="evidence" value="ECO:0007669"/>
    <property type="project" value="UniProtKB-KW"/>
</dbReference>
<proteinExistence type="inferred from homology"/>
<evidence type="ECO:0000256" key="7">
    <source>
        <dbReference type="PIRSR" id="PIRSR601577-2"/>
    </source>
</evidence>
<evidence type="ECO:0000256" key="3">
    <source>
        <dbReference type="ARBA" id="ARBA00022723"/>
    </source>
</evidence>
<evidence type="ECO:0000256" key="4">
    <source>
        <dbReference type="ARBA" id="ARBA00022801"/>
    </source>
</evidence>
<name>A0A9N8HGC3_9STRA</name>
<sequence>MNSSLLALSWLVLTAEWTGAIEGPVTTRRRTQTGLSGARQFVQSLWYTATSLFDCSDDDEVSNFAIALDLLNVPDDTVFRNAVDKWSKVIIGDTTNFTGNLGGSSACGPWPSSIDDIYICGEYKYIDGQSGILGSAGPRHYRPSEGLPLTGTMSFETVDVENTIQDLFGVILHEMAHVLGIGALWTINGLATSNAAPCTYKSDSAASREYQALSGCNTAIPLEQGHSNGGSNCVHWAESCFLNEVMTSVADAELPITRLTIAGLEDMGYTVDYSHAQGFDSSDMDPSCLCNRRDRRNLKGDTVVRKLDGPEHRQLSAEGMAKAMSYGQEIIAQNKEEINLLPETEGAIDLGGQLIYVLYMEDETVYSIQVTANDD</sequence>
<keyword evidence="5 7" id="KW-0862">Zinc</keyword>
<feature type="binding site" evidence="7">
    <location>
        <position position="235"/>
    </location>
    <ligand>
        <name>Zn(2+)</name>
        <dbReference type="ChEBI" id="CHEBI:29105"/>
        <note>catalytic</note>
    </ligand>
</feature>
<gene>
    <name evidence="9" type="ORF">SEMRO_391_G133090.1</name>
</gene>
<dbReference type="Proteomes" id="UP001153069">
    <property type="component" value="Unassembled WGS sequence"/>
</dbReference>
<evidence type="ECO:0000256" key="1">
    <source>
        <dbReference type="ARBA" id="ARBA00005860"/>
    </source>
</evidence>
<comment type="cofactor">
    <cofactor evidence="7">
        <name>Zn(2+)</name>
        <dbReference type="ChEBI" id="CHEBI:29105"/>
    </cofactor>
    <text evidence="7">Binds 1 zinc ion per subunit.</text>
</comment>
<dbReference type="Pfam" id="PF01457">
    <property type="entry name" value="Peptidase_M8"/>
    <property type="match status" value="1"/>
</dbReference>
<keyword evidence="3 7" id="KW-0479">Metal-binding</keyword>
<keyword evidence="6 7" id="KW-0482">Metalloprotease</keyword>
<dbReference type="GO" id="GO:0004222">
    <property type="term" value="F:metalloendopeptidase activity"/>
    <property type="evidence" value="ECO:0007669"/>
    <property type="project" value="InterPro"/>
</dbReference>
<dbReference type="GO" id="GO:0016020">
    <property type="term" value="C:membrane"/>
    <property type="evidence" value="ECO:0007669"/>
    <property type="project" value="InterPro"/>
</dbReference>
<dbReference type="AlphaFoldDB" id="A0A9N8HGC3"/>
<organism evidence="9 10">
    <name type="scientific">Seminavis robusta</name>
    <dbReference type="NCBI Taxonomy" id="568900"/>
    <lineage>
        <taxon>Eukaryota</taxon>
        <taxon>Sar</taxon>
        <taxon>Stramenopiles</taxon>
        <taxon>Ochrophyta</taxon>
        <taxon>Bacillariophyta</taxon>
        <taxon>Bacillariophyceae</taxon>
        <taxon>Bacillariophycidae</taxon>
        <taxon>Naviculales</taxon>
        <taxon>Naviculaceae</taxon>
        <taxon>Seminavis</taxon>
    </lineage>
</organism>
<evidence type="ECO:0000256" key="2">
    <source>
        <dbReference type="ARBA" id="ARBA00022670"/>
    </source>
</evidence>
<dbReference type="InterPro" id="IPR001577">
    <property type="entry name" value="Peptidase_M8"/>
</dbReference>
<dbReference type="SUPFAM" id="SSF55486">
    <property type="entry name" value="Metalloproteases ('zincins'), catalytic domain"/>
    <property type="match status" value="1"/>
</dbReference>
<feature type="chain" id="PRO_5040244536" evidence="8">
    <location>
        <begin position="21"/>
        <end position="375"/>
    </location>
</feature>
<evidence type="ECO:0000313" key="10">
    <source>
        <dbReference type="Proteomes" id="UP001153069"/>
    </source>
</evidence>
<keyword evidence="2" id="KW-0645">Protease</keyword>
<dbReference type="GO" id="GO:0006508">
    <property type="term" value="P:proteolysis"/>
    <property type="evidence" value="ECO:0007669"/>
    <property type="project" value="UniProtKB-KW"/>
</dbReference>